<dbReference type="Pfam" id="PF02665">
    <property type="entry name" value="Nitrate_red_gam"/>
    <property type="match status" value="1"/>
</dbReference>
<dbReference type="GO" id="GO:0016491">
    <property type="term" value="F:oxidoreductase activity"/>
    <property type="evidence" value="ECO:0007669"/>
    <property type="project" value="UniProtKB-KW"/>
</dbReference>
<keyword evidence="4 7" id="KW-1133">Transmembrane helix</keyword>
<evidence type="ECO:0000256" key="1">
    <source>
        <dbReference type="ARBA" id="ARBA00004651"/>
    </source>
</evidence>
<feature type="transmembrane region" description="Helical" evidence="7">
    <location>
        <begin position="103"/>
        <end position="132"/>
    </location>
</feature>
<evidence type="ECO:0000256" key="4">
    <source>
        <dbReference type="ARBA" id="ARBA00022989"/>
    </source>
</evidence>
<evidence type="ECO:0000256" key="2">
    <source>
        <dbReference type="ARBA" id="ARBA00022475"/>
    </source>
</evidence>
<accession>X1JS94</accession>
<evidence type="ECO:0000313" key="9">
    <source>
        <dbReference type="EMBL" id="GAH81144.1"/>
    </source>
</evidence>
<keyword evidence="3 7" id="KW-0812">Transmembrane</keyword>
<proteinExistence type="predicted"/>
<dbReference type="Gene3D" id="1.20.950.20">
    <property type="entry name" value="Transmembrane di-heme cytochromes, Chain C"/>
    <property type="match status" value="1"/>
</dbReference>
<dbReference type="AlphaFoldDB" id="X1JS94"/>
<feature type="transmembrane region" description="Helical" evidence="7">
    <location>
        <begin position="6"/>
        <end position="24"/>
    </location>
</feature>
<dbReference type="SUPFAM" id="SSF103501">
    <property type="entry name" value="Respiratory nitrate reductase 1 gamma chain"/>
    <property type="match status" value="1"/>
</dbReference>
<reference evidence="9" key="1">
    <citation type="journal article" date="2014" name="Front. Microbiol.">
        <title>High frequency of phylogenetically diverse reductive dehalogenase-homologous genes in deep subseafloor sedimentary metagenomes.</title>
        <authorList>
            <person name="Kawai M."/>
            <person name="Futagami T."/>
            <person name="Toyoda A."/>
            <person name="Takaki Y."/>
            <person name="Nishi S."/>
            <person name="Hori S."/>
            <person name="Arai W."/>
            <person name="Tsubouchi T."/>
            <person name="Morono Y."/>
            <person name="Uchiyama I."/>
            <person name="Ito T."/>
            <person name="Fujiyama A."/>
            <person name="Inagaki F."/>
            <person name="Takami H."/>
        </authorList>
    </citation>
    <scope>NUCLEOTIDE SEQUENCE</scope>
    <source>
        <strain evidence="9">Expedition CK06-06</strain>
    </source>
</reference>
<dbReference type="GO" id="GO:0005886">
    <property type="term" value="C:plasma membrane"/>
    <property type="evidence" value="ECO:0007669"/>
    <property type="project" value="UniProtKB-SubCell"/>
</dbReference>
<dbReference type="InterPro" id="IPR023234">
    <property type="entry name" value="NarG-like_domain"/>
</dbReference>
<feature type="transmembrane region" description="Helical" evidence="7">
    <location>
        <begin position="64"/>
        <end position="83"/>
    </location>
</feature>
<feature type="domain" description="NarG-like" evidence="8">
    <location>
        <begin position="100"/>
        <end position="230"/>
    </location>
</feature>
<comment type="caution">
    <text evidence="9">The sequence shown here is derived from an EMBL/GenBank/DDBJ whole genome shotgun (WGS) entry which is preliminary data.</text>
</comment>
<keyword evidence="5" id="KW-0560">Oxidoreductase</keyword>
<name>X1JS94_9ZZZZ</name>
<dbReference type="EMBL" id="BARU01035486">
    <property type="protein sequence ID" value="GAH81144.1"/>
    <property type="molecule type" value="Genomic_DNA"/>
</dbReference>
<protein>
    <recommendedName>
        <fullName evidence="8">NarG-like domain-containing protein</fullName>
    </recommendedName>
</protein>
<organism evidence="9">
    <name type="scientific">marine sediment metagenome</name>
    <dbReference type="NCBI Taxonomy" id="412755"/>
    <lineage>
        <taxon>unclassified sequences</taxon>
        <taxon>metagenomes</taxon>
        <taxon>ecological metagenomes</taxon>
    </lineage>
</organism>
<feature type="transmembrane region" description="Helical" evidence="7">
    <location>
        <begin position="144"/>
        <end position="162"/>
    </location>
</feature>
<gene>
    <name evidence="9" type="ORF">S03H2_55544</name>
</gene>
<comment type="subcellular location">
    <subcellularLocation>
        <location evidence="1">Cell membrane</location>
        <topology evidence="1">Multi-pass membrane protein</topology>
    </subcellularLocation>
</comment>
<evidence type="ECO:0000256" key="6">
    <source>
        <dbReference type="ARBA" id="ARBA00023136"/>
    </source>
</evidence>
<evidence type="ECO:0000256" key="3">
    <source>
        <dbReference type="ARBA" id="ARBA00022692"/>
    </source>
</evidence>
<feature type="non-terminal residue" evidence="9">
    <location>
        <position position="241"/>
    </location>
</feature>
<keyword evidence="6 7" id="KW-0472">Membrane</keyword>
<dbReference type="InterPro" id="IPR036197">
    <property type="entry name" value="NarG-like_sf"/>
</dbReference>
<evidence type="ECO:0000256" key="7">
    <source>
        <dbReference type="SAM" id="Phobius"/>
    </source>
</evidence>
<evidence type="ECO:0000256" key="5">
    <source>
        <dbReference type="ARBA" id="ARBA00023002"/>
    </source>
</evidence>
<keyword evidence="2" id="KW-1003">Cell membrane</keyword>
<feature type="transmembrane region" description="Helical" evidence="7">
    <location>
        <begin position="203"/>
        <end position="221"/>
    </location>
</feature>
<sequence>MSPDITLFIIVFVVAVAFFGWSCFRRFRLVTVGKAENRFNHVGKRIWSMLFYAFGQRRVVSRPFGLNHFVLFWCFIILLIANTEFLFNGLFPDYISLSRLPDGVYYASALIFDLVSIFALLSVCVAVVRRLAFPPSYIDARSRDAFAILAMIAVLMIAFFGLHGSEIAQGSEEAAQYMPISSFTASIFLSGVPAGSLVEYANFFWWIHAIVLLAFLNYLPYSKHMHILTAIPNCFFKSLEK</sequence>
<evidence type="ECO:0000259" key="8">
    <source>
        <dbReference type="Pfam" id="PF02665"/>
    </source>
</evidence>